<keyword evidence="2" id="KW-0560">Oxidoreductase</keyword>
<dbReference type="Gene3D" id="3.50.50.60">
    <property type="entry name" value="FAD/NAD(P)-binding domain"/>
    <property type="match status" value="2"/>
</dbReference>
<dbReference type="RefSeq" id="WP_043190856.1">
    <property type="nucleotide sequence ID" value="NZ_CP009533.1"/>
</dbReference>
<dbReference type="GO" id="GO:0005737">
    <property type="term" value="C:cytoplasm"/>
    <property type="evidence" value="ECO:0007669"/>
    <property type="project" value="TreeGrafter"/>
</dbReference>
<dbReference type="OrthoDB" id="9815989at2"/>
<organism evidence="4 5">
    <name type="scientific">Pseudomonas rhizosphaerae</name>
    <dbReference type="NCBI Taxonomy" id="216142"/>
    <lineage>
        <taxon>Bacteria</taxon>
        <taxon>Pseudomonadati</taxon>
        <taxon>Pseudomonadota</taxon>
        <taxon>Gammaproteobacteria</taxon>
        <taxon>Pseudomonadales</taxon>
        <taxon>Pseudomonadaceae</taxon>
        <taxon>Pseudomonas</taxon>
    </lineage>
</organism>
<dbReference type="GO" id="GO:0005886">
    <property type="term" value="C:plasma membrane"/>
    <property type="evidence" value="ECO:0007669"/>
    <property type="project" value="TreeGrafter"/>
</dbReference>
<dbReference type="HOGENOM" id="CLU_007884_4_3_6"/>
<proteinExistence type="inferred from homology"/>
<name>A0A089YX40_9PSED</name>
<dbReference type="PANTHER" id="PTHR13847:SF280">
    <property type="entry name" value="D-AMINO ACID DEHYDROGENASE"/>
    <property type="match status" value="1"/>
</dbReference>
<dbReference type="AlphaFoldDB" id="A0A089YX40"/>
<dbReference type="STRING" id="216142.LT40_13365"/>
<dbReference type="SUPFAM" id="SSF51905">
    <property type="entry name" value="FAD/NAD(P)-binding domain"/>
    <property type="match status" value="1"/>
</dbReference>
<dbReference type="Gene3D" id="3.30.9.10">
    <property type="entry name" value="D-Amino Acid Oxidase, subunit A, domain 2"/>
    <property type="match status" value="2"/>
</dbReference>
<evidence type="ECO:0000256" key="1">
    <source>
        <dbReference type="ARBA" id="ARBA00009410"/>
    </source>
</evidence>
<dbReference type="InterPro" id="IPR006076">
    <property type="entry name" value="FAD-dep_OxRdtase"/>
</dbReference>
<dbReference type="GO" id="GO:0008718">
    <property type="term" value="F:D-amino-acid dehydrogenase activity"/>
    <property type="evidence" value="ECO:0007669"/>
    <property type="project" value="TreeGrafter"/>
</dbReference>
<reference evidence="4 5" key="1">
    <citation type="journal article" date="2015" name="J. Biotechnol.">
        <title>Complete genome sequence of Pseudomonas rhizosphaerae IH5T (=DSM 16299T), a phosphate-solubilizing rhizobacterium for bacterial biofertilizer.</title>
        <authorList>
            <person name="Kwak Y."/>
            <person name="Jung B.K."/>
            <person name="Shin J.H."/>
        </authorList>
    </citation>
    <scope>NUCLEOTIDE SEQUENCE [LARGE SCALE GENOMIC DNA]</scope>
    <source>
        <strain evidence="4">DSM 16299</strain>
    </source>
</reference>
<comment type="similarity">
    <text evidence="1">Belongs to the DadA oxidoreductase family.</text>
</comment>
<feature type="domain" description="FAD dependent oxidoreductase" evidence="3">
    <location>
        <begin position="20"/>
        <end position="414"/>
    </location>
</feature>
<dbReference type="PANTHER" id="PTHR13847">
    <property type="entry name" value="SARCOSINE DEHYDROGENASE-RELATED"/>
    <property type="match status" value="1"/>
</dbReference>
<accession>A0A089YX40</accession>
<evidence type="ECO:0000259" key="3">
    <source>
        <dbReference type="Pfam" id="PF01266"/>
    </source>
</evidence>
<sequence length="444" mass="47882">MPGPRVVPVQGDEHLPERVDVVVIGGGIVGASTALELAERGLTVALCEKGGIGHEQSSRNWGWVRISRRDPRELPLMAHALNIWGDLAARIGKDVGYTRAGILFTCADDQSYAEHERWKANLDDYPVRARMLSGSDLAAVLPGAERLRIKGALYTPDDGRAEPQQAAPAIAEAARAKGAMIFTECAVRGIERAAGRVSGVITERGAIACTSVVLAGGAWSSLFCSPLKVHLPQLKVLNSVIRTSPLQGGPESAIWAMDFAVRRRQDGGYTVASGHENIADIVPDSFRYARQFWAALQQEHKSLSFRLGQRFFQEAVLPKRWALDEASPFEYRRVLDPVPSIRQTNRALASLTNAFPVFANVRIAQRWGGMIDVTPDAVPVISAVDGVPGFFIATGFSGHGFGIGPAAGRLMANLVTGETPIVDPQAFRLSRFSDGSSPRPISGF</sequence>
<dbReference type="Proteomes" id="UP000029499">
    <property type="component" value="Chromosome"/>
</dbReference>
<evidence type="ECO:0000313" key="5">
    <source>
        <dbReference type="Proteomes" id="UP000029499"/>
    </source>
</evidence>
<dbReference type="InterPro" id="IPR036188">
    <property type="entry name" value="FAD/NAD-bd_sf"/>
</dbReference>
<dbReference type="EMBL" id="CP009533">
    <property type="protein sequence ID" value="AIS18315.1"/>
    <property type="molecule type" value="Genomic_DNA"/>
</dbReference>
<keyword evidence="5" id="KW-1185">Reference proteome</keyword>
<protein>
    <submittedName>
        <fullName evidence="4">D-amino acid oxidase</fullName>
    </submittedName>
</protein>
<gene>
    <name evidence="4" type="ORF">LT40_13365</name>
</gene>
<dbReference type="eggNOG" id="COG0665">
    <property type="taxonomic scope" value="Bacteria"/>
</dbReference>
<dbReference type="Pfam" id="PF01266">
    <property type="entry name" value="DAO"/>
    <property type="match status" value="1"/>
</dbReference>
<evidence type="ECO:0000313" key="4">
    <source>
        <dbReference type="EMBL" id="AIS18315.1"/>
    </source>
</evidence>
<dbReference type="GO" id="GO:0055130">
    <property type="term" value="P:D-alanine catabolic process"/>
    <property type="evidence" value="ECO:0007669"/>
    <property type="project" value="TreeGrafter"/>
</dbReference>
<dbReference type="KEGG" id="prh:LT40_13365"/>
<evidence type="ECO:0000256" key="2">
    <source>
        <dbReference type="ARBA" id="ARBA00023002"/>
    </source>
</evidence>